<dbReference type="RefSeq" id="WP_152279451.1">
    <property type="nucleotide sequence ID" value="NZ_WFKK01000001.1"/>
</dbReference>
<evidence type="ECO:0000313" key="3">
    <source>
        <dbReference type="Proteomes" id="UP000472839"/>
    </source>
</evidence>
<protein>
    <submittedName>
        <fullName evidence="2">Uncharacterized protein</fullName>
    </submittedName>
</protein>
<sequence length="170" mass="20669">MYIPRRVVEELAKVDENLGYSVNISPNAVHYFDRNYRNEISIHYESYNFQKEKITTSNLRNIAKIWNEEKEVFLKSDELKKRTKEEKKIVIENYNQNLKELEDYLTYLDSNKMRKSKNLDDAFQLINIYLRRMLENSKNGWVFRKENGKDRHYPFVVTKITQHEDRHDGR</sequence>
<organism evidence="2 3">
    <name type="scientific">Poseidonibacter ostreae</name>
    <dbReference type="NCBI Taxonomy" id="2654171"/>
    <lineage>
        <taxon>Bacteria</taxon>
        <taxon>Pseudomonadati</taxon>
        <taxon>Campylobacterota</taxon>
        <taxon>Epsilonproteobacteria</taxon>
        <taxon>Campylobacterales</taxon>
        <taxon>Arcobacteraceae</taxon>
        <taxon>Poseidonibacter</taxon>
    </lineage>
</organism>
<dbReference type="Proteomes" id="UP000472839">
    <property type="component" value="Unassembled WGS sequence"/>
</dbReference>
<evidence type="ECO:0000313" key="2">
    <source>
        <dbReference type="EMBL" id="KAB7891348.1"/>
    </source>
</evidence>
<dbReference type="AlphaFoldDB" id="A0A6L4WWN0"/>
<reference evidence="2 3" key="1">
    <citation type="submission" date="2019-10" db="EMBL/GenBank/DDBJ databases">
        <title>Poseidonibacter ostreae sp. nov., isolated from the gut of the Ostrea denselamellosa.</title>
        <authorList>
            <person name="Choi A."/>
        </authorList>
    </citation>
    <scope>NUCLEOTIDE SEQUENCE [LARGE SCALE GENOMIC DNA]</scope>
    <source>
        <strain evidence="2 3">SJOD-M-33</strain>
    </source>
</reference>
<feature type="coiled-coil region" evidence="1">
    <location>
        <begin position="84"/>
        <end position="111"/>
    </location>
</feature>
<keyword evidence="1" id="KW-0175">Coiled coil</keyword>
<gene>
    <name evidence="2" type="ORF">GBG19_00500</name>
</gene>
<dbReference type="EMBL" id="WFKK01000001">
    <property type="protein sequence ID" value="KAB7891348.1"/>
    <property type="molecule type" value="Genomic_DNA"/>
</dbReference>
<proteinExistence type="predicted"/>
<evidence type="ECO:0000256" key="1">
    <source>
        <dbReference type="SAM" id="Coils"/>
    </source>
</evidence>
<name>A0A6L4WWN0_9BACT</name>
<accession>A0A6L4WWN0</accession>
<comment type="caution">
    <text evidence="2">The sequence shown here is derived from an EMBL/GenBank/DDBJ whole genome shotgun (WGS) entry which is preliminary data.</text>
</comment>